<keyword evidence="3" id="KW-0223">Dioxygenase</keyword>
<dbReference type="InterPro" id="IPR039994">
    <property type="entry name" value="NO66-like"/>
</dbReference>
<dbReference type="Pfam" id="PF08007">
    <property type="entry name" value="JmjC_2"/>
    <property type="match status" value="1"/>
</dbReference>
<keyword evidence="2" id="KW-0479">Metal-binding</keyword>
<accession>A0A1D9LFN4</accession>
<dbReference type="PANTHER" id="PTHR13096:SF8">
    <property type="entry name" value="RIBOSOMAL OXYGENASE 1"/>
    <property type="match status" value="1"/>
</dbReference>
<evidence type="ECO:0000256" key="3">
    <source>
        <dbReference type="ARBA" id="ARBA00022964"/>
    </source>
</evidence>
<evidence type="ECO:0000256" key="4">
    <source>
        <dbReference type="ARBA" id="ARBA00023002"/>
    </source>
</evidence>
<evidence type="ECO:0000313" key="8">
    <source>
        <dbReference type="Proteomes" id="UP000178776"/>
    </source>
</evidence>
<proteinExistence type="predicted"/>
<evidence type="ECO:0000256" key="2">
    <source>
        <dbReference type="ARBA" id="ARBA00022723"/>
    </source>
</evidence>
<organism evidence="7 8">
    <name type="scientific">Chromobacterium vaccinii</name>
    <dbReference type="NCBI Taxonomy" id="1108595"/>
    <lineage>
        <taxon>Bacteria</taxon>
        <taxon>Pseudomonadati</taxon>
        <taxon>Pseudomonadota</taxon>
        <taxon>Betaproteobacteria</taxon>
        <taxon>Neisseriales</taxon>
        <taxon>Chromobacteriaceae</taxon>
        <taxon>Chromobacterium</taxon>
    </lineage>
</organism>
<dbReference type="KEGG" id="cvc:BKX93_08775"/>
<evidence type="ECO:0000256" key="1">
    <source>
        <dbReference type="ARBA" id="ARBA00001954"/>
    </source>
</evidence>
<dbReference type="PROSITE" id="PS51184">
    <property type="entry name" value="JMJC"/>
    <property type="match status" value="1"/>
</dbReference>
<dbReference type="PANTHER" id="PTHR13096">
    <property type="entry name" value="MINA53 MYC INDUCED NUCLEAR ANTIGEN"/>
    <property type="match status" value="1"/>
</dbReference>
<dbReference type="SMART" id="SM00558">
    <property type="entry name" value="JmjC"/>
    <property type="match status" value="1"/>
</dbReference>
<feature type="domain" description="JmjC" evidence="6">
    <location>
        <begin position="97"/>
        <end position="223"/>
    </location>
</feature>
<dbReference type="InterPro" id="IPR003347">
    <property type="entry name" value="JmjC_dom"/>
</dbReference>
<dbReference type="GO" id="GO:0046872">
    <property type="term" value="F:metal ion binding"/>
    <property type="evidence" value="ECO:0007669"/>
    <property type="project" value="UniProtKB-KW"/>
</dbReference>
<evidence type="ECO:0000256" key="5">
    <source>
        <dbReference type="ARBA" id="ARBA00023004"/>
    </source>
</evidence>
<keyword evidence="4" id="KW-0560">Oxidoreductase</keyword>
<evidence type="ECO:0000259" key="6">
    <source>
        <dbReference type="PROSITE" id="PS51184"/>
    </source>
</evidence>
<dbReference type="SUPFAM" id="SSF51197">
    <property type="entry name" value="Clavaminate synthase-like"/>
    <property type="match status" value="1"/>
</dbReference>
<dbReference type="Gene3D" id="3.40.366.30">
    <property type="entry name" value="50S ribosomal protein L16 arginine hydroxylase, Chain A, Domain 2"/>
    <property type="match status" value="1"/>
</dbReference>
<dbReference type="STRING" id="1108595.BKX93_08775"/>
<dbReference type="Pfam" id="PF20514">
    <property type="entry name" value="WHD_ROXA"/>
    <property type="match status" value="1"/>
</dbReference>
<evidence type="ECO:0000313" key="7">
    <source>
        <dbReference type="EMBL" id="AOZ50073.1"/>
    </source>
</evidence>
<dbReference type="GeneID" id="68841307"/>
<dbReference type="EMBL" id="CP017707">
    <property type="protein sequence ID" value="AOZ50073.1"/>
    <property type="molecule type" value="Genomic_DNA"/>
</dbReference>
<reference evidence="7 8" key="1">
    <citation type="submission" date="2016-10" db="EMBL/GenBank/DDBJ databases">
        <title>Chromobacterium muskegensis sp. nov., an insecticidal bacterium isolated from Sphagnum bogs.</title>
        <authorList>
            <person name="Sparks M.E."/>
            <person name="Blackburn M.B."/>
            <person name="Gundersen-Rindal D.E."/>
            <person name="Mitchell A."/>
            <person name="Farrar R."/>
            <person name="Kuhar D."/>
        </authorList>
    </citation>
    <scope>NUCLEOTIDE SEQUENCE [LARGE SCALE GENOMIC DNA]</scope>
    <source>
        <strain evidence="7 8">21-1</strain>
    </source>
</reference>
<name>A0A1D9LFN4_9NEIS</name>
<dbReference type="AlphaFoldDB" id="A0A1D9LFN4"/>
<comment type="cofactor">
    <cofactor evidence="1">
        <name>Fe(2+)</name>
        <dbReference type="ChEBI" id="CHEBI:29033"/>
    </cofactor>
</comment>
<dbReference type="Gene3D" id="2.60.120.650">
    <property type="entry name" value="Cupin"/>
    <property type="match status" value="1"/>
</dbReference>
<dbReference type="InterPro" id="IPR046799">
    <property type="entry name" value="ROXA-like_wH"/>
</dbReference>
<keyword evidence="5" id="KW-0408">Iron</keyword>
<protein>
    <submittedName>
        <fullName evidence="7">Cupin</fullName>
    </submittedName>
</protein>
<sequence>MNTTNLLGGMSPEQFLAEYWHKKPLLIRGALTDVGPHVDFSVLSELAQRDDAESRLIEYKKDKWHLERGPFRPSRFRRLADTDWTLLVQGVNHHLPHIDDILWRFNFIPYARLDDLMISYAPPGGTVGPHFDAYDVFLLQVGGKKRWQISSQHDDDFIEDAPIRVLKDFRTEQEFVLEHGDMLYLPPHCAHYGVALEPGMTYSIGFRAPPAQELATQFLVYLQDRVCLDGVYADPDLKLQADPARIGDEMIGQVAGLLSQIRWDKDTVCDFLGHYLTEPKAHVFYDAPEDELDEDAFAEALAERGLELDRKSQILFCDACVYCNGEKVDVSDGDFADWQHFGNRRRLKAGRYSADMMDALYDGYLSGYWHLSANVAE</sequence>
<dbReference type="GO" id="GO:0016706">
    <property type="term" value="F:2-oxoglutarate-dependent dioxygenase activity"/>
    <property type="evidence" value="ECO:0007669"/>
    <property type="project" value="TreeGrafter"/>
</dbReference>
<dbReference type="RefSeq" id="WP_070979543.1">
    <property type="nucleotide sequence ID" value="NZ_CP017707.1"/>
</dbReference>
<dbReference type="Proteomes" id="UP000178776">
    <property type="component" value="Chromosome"/>
</dbReference>
<gene>
    <name evidence="7" type="ORF">BKX93_08775</name>
</gene>